<dbReference type="EMBL" id="BPLR01012907">
    <property type="protein sequence ID" value="GIY57437.1"/>
    <property type="molecule type" value="Genomic_DNA"/>
</dbReference>
<keyword evidence="2" id="KW-1185">Reference proteome</keyword>
<proteinExistence type="predicted"/>
<dbReference type="Proteomes" id="UP001054945">
    <property type="component" value="Unassembled WGS sequence"/>
</dbReference>
<evidence type="ECO:0000313" key="2">
    <source>
        <dbReference type="Proteomes" id="UP001054945"/>
    </source>
</evidence>
<sequence length="147" mass="16951">MAANAFCQCGEIGDVWHYLSSYPTTEFMRRQLRNNDPTDLKALVSNPRNMYWIQQISRHVNDLTPTIPFCRRGILADDIKRAQNGFSVVKHSVSLPFSVFTDFCTSINRALHETPENEYKCLLGKITFFIMKIDAKNKCESILSKRN</sequence>
<dbReference type="AlphaFoldDB" id="A0AAV4UHX3"/>
<protein>
    <submittedName>
        <fullName evidence="1">Uncharacterized protein</fullName>
    </submittedName>
</protein>
<evidence type="ECO:0000313" key="1">
    <source>
        <dbReference type="EMBL" id="GIY57437.1"/>
    </source>
</evidence>
<reference evidence="1 2" key="1">
    <citation type="submission" date="2021-06" db="EMBL/GenBank/DDBJ databases">
        <title>Caerostris extrusa draft genome.</title>
        <authorList>
            <person name="Kono N."/>
            <person name="Arakawa K."/>
        </authorList>
    </citation>
    <scope>NUCLEOTIDE SEQUENCE [LARGE SCALE GENOMIC DNA]</scope>
</reference>
<organism evidence="1 2">
    <name type="scientific">Caerostris extrusa</name>
    <name type="common">Bark spider</name>
    <name type="synonym">Caerostris bankana</name>
    <dbReference type="NCBI Taxonomy" id="172846"/>
    <lineage>
        <taxon>Eukaryota</taxon>
        <taxon>Metazoa</taxon>
        <taxon>Ecdysozoa</taxon>
        <taxon>Arthropoda</taxon>
        <taxon>Chelicerata</taxon>
        <taxon>Arachnida</taxon>
        <taxon>Araneae</taxon>
        <taxon>Araneomorphae</taxon>
        <taxon>Entelegynae</taxon>
        <taxon>Araneoidea</taxon>
        <taxon>Araneidae</taxon>
        <taxon>Caerostris</taxon>
    </lineage>
</organism>
<name>A0AAV4UHX3_CAEEX</name>
<comment type="caution">
    <text evidence="1">The sequence shown here is derived from an EMBL/GenBank/DDBJ whole genome shotgun (WGS) entry which is preliminary data.</text>
</comment>
<gene>
    <name evidence="1" type="ORF">CEXT_761611</name>
</gene>
<accession>A0AAV4UHX3</accession>